<dbReference type="WBParaSite" id="JU765_v2.g6381.t3">
    <property type="protein sequence ID" value="JU765_v2.g6381.t3"/>
    <property type="gene ID" value="JU765_v2.g6381"/>
</dbReference>
<organism evidence="1 2">
    <name type="scientific">Panagrolaimus sp. JU765</name>
    <dbReference type="NCBI Taxonomy" id="591449"/>
    <lineage>
        <taxon>Eukaryota</taxon>
        <taxon>Metazoa</taxon>
        <taxon>Ecdysozoa</taxon>
        <taxon>Nematoda</taxon>
        <taxon>Chromadorea</taxon>
        <taxon>Rhabditida</taxon>
        <taxon>Tylenchina</taxon>
        <taxon>Panagrolaimomorpha</taxon>
        <taxon>Panagrolaimoidea</taxon>
        <taxon>Panagrolaimidae</taxon>
        <taxon>Panagrolaimus</taxon>
    </lineage>
</organism>
<sequence>MNEQCKKFSHDAIELVIRYCDLPEKTNNALRQHLDNEGGNNDIASLIMSIKSDPYIQRHSGIILMGSLLMMVMEKGDYDCRYRVLLRHIGALLGISWDDFEDMEDTLTDCLINDQYIESEVNISKNNTGETRTEREKTARMKKIKRYASIAAAGSVGGILIGLTGGLAAPFIATGVGAVIGGGAAAGIATTAGSAVLGSAFGVAGAGLAGYKMKKRVGAIEEFAIETLSDENSLHVVLCVSGWIDDNTDKAFKQQWRHLWMSKEQYTLRYESKYLIELGKAIDYLMSFAYTLRYESKYLIELGKAIDYLMSFAVSYAIQHTLMETALAGLVSAIAWPVALLSASSVLDNPWNVCISRATEVGEHLADILLARQHGKRPITLIGFSLGARVIYHCLLAMSRRPDCVGIIEDVVLLGAPVSASPKQWRQMCTVVGGRVINGYCNTDWLLRQMCTVVGGRVINGYCNTDWLLRFLYRTMNVQFTIAGTGPVDNRNERKIVNFNLSHIVKGHMDYSKRLTEVLDAVGVKVTPRSRTSDEDLQKYEQEQQKMEIAEEAMENVVDEKIKEKFSQTSV</sequence>
<evidence type="ECO:0000313" key="1">
    <source>
        <dbReference type="Proteomes" id="UP000887576"/>
    </source>
</evidence>
<proteinExistence type="predicted"/>
<name>A0AC34RFT8_9BILA</name>
<dbReference type="Proteomes" id="UP000887576">
    <property type="component" value="Unplaced"/>
</dbReference>
<protein>
    <submittedName>
        <fullName evidence="2">Transmembrane and coiled-coil domain-containing protein 4</fullName>
    </submittedName>
</protein>
<reference evidence="2" key="1">
    <citation type="submission" date="2022-11" db="UniProtKB">
        <authorList>
            <consortium name="WormBaseParasite"/>
        </authorList>
    </citation>
    <scope>IDENTIFICATION</scope>
</reference>
<evidence type="ECO:0000313" key="2">
    <source>
        <dbReference type="WBParaSite" id="JU765_v2.g6381.t3"/>
    </source>
</evidence>
<accession>A0AC34RFT8</accession>